<accession>A0A838A559</accession>
<dbReference type="GO" id="GO:0005737">
    <property type="term" value="C:cytoplasm"/>
    <property type="evidence" value="ECO:0007669"/>
    <property type="project" value="UniProtKB-SubCell"/>
</dbReference>
<feature type="coiled-coil region" evidence="7">
    <location>
        <begin position="1004"/>
        <end position="1038"/>
    </location>
</feature>
<dbReference type="Gene3D" id="1.20.1060.20">
    <property type="match status" value="1"/>
</dbReference>
<feature type="coiled-coil region" evidence="7">
    <location>
        <begin position="174"/>
        <end position="275"/>
    </location>
</feature>
<evidence type="ECO:0000256" key="4">
    <source>
        <dbReference type="ARBA" id="ARBA00022840"/>
    </source>
</evidence>
<dbReference type="Gene3D" id="3.40.50.300">
    <property type="entry name" value="P-loop containing nucleotide triphosphate hydrolases"/>
    <property type="match status" value="2"/>
</dbReference>
<dbReference type="Gene3D" id="3.30.70.1620">
    <property type="match status" value="1"/>
</dbReference>
<dbReference type="InterPro" id="IPR003395">
    <property type="entry name" value="RecF/RecN/SMC_N"/>
</dbReference>
<keyword evidence="2 7" id="KW-0963">Cytoplasm</keyword>
<feature type="region of interest" description="Disordered" evidence="8">
    <location>
        <begin position="427"/>
        <end position="447"/>
    </location>
</feature>
<dbReference type="Pfam" id="PF02463">
    <property type="entry name" value="SMC_N"/>
    <property type="match status" value="1"/>
</dbReference>
<evidence type="ECO:0000256" key="3">
    <source>
        <dbReference type="ARBA" id="ARBA00022741"/>
    </source>
</evidence>
<dbReference type="FunFam" id="3.40.50.300:FF:000984">
    <property type="entry name" value="Chromosome partition protein Smc"/>
    <property type="match status" value="1"/>
</dbReference>
<dbReference type="InterPro" id="IPR010935">
    <property type="entry name" value="SMC_hinge"/>
</dbReference>
<dbReference type="SUPFAM" id="SSF52540">
    <property type="entry name" value="P-loop containing nucleoside triphosphate hydrolases"/>
    <property type="match status" value="1"/>
</dbReference>
<dbReference type="GO" id="GO:0005524">
    <property type="term" value="F:ATP binding"/>
    <property type="evidence" value="ECO:0007669"/>
    <property type="project" value="UniProtKB-UniRule"/>
</dbReference>
<feature type="coiled-coil region" evidence="7">
    <location>
        <begin position="330"/>
        <end position="382"/>
    </location>
</feature>
<evidence type="ECO:0000256" key="1">
    <source>
        <dbReference type="ARBA" id="ARBA00004496"/>
    </source>
</evidence>
<evidence type="ECO:0000313" key="11">
    <source>
        <dbReference type="Proteomes" id="UP000582974"/>
    </source>
</evidence>
<dbReference type="SUPFAM" id="SSF75553">
    <property type="entry name" value="Smc hinge domain"/>
    <property type="match status" value="1"/>
</dbReference>
<keyword evidence="4 7" id="KW-0067">ATP-binding</keyword>
<dbReference type="GO" id="GO:0007059">
    <property type="term" value="P:chromosome segregation"/>
    <property type="evidence" value="ECO:0007669"/>
    <property type="project" value="UniProtKB-UniRule"/>
</dbReference>
<dbReference type="GO" id="GO:0003677">
    <property type="term" value="F:DNA binding"/>
    <property type="evidence" value="ECO:0007669"/>
    <property type="project" value="UniProtKB-UniRule"/>
</dbReference>
<dbReference type="FunFam" id="3.40.50.300:FF:000901">
    <property type="entry name" value="Chromosome partition protein Smc"/>
    <property type="match status" value="1"/>
</dbReference>
<feature type="binding site" evidence="7">
    <location>
        <begin position="32"/>
        <end position="39"/>
    </location>
    <ligand>
        <name>ATP</name>
        <dbReference type="ChEBI" id="CHEBI:30616"/>
    </ligand>
</feature>
<dbReference type="InterPro" id="IPR011890">
    <property type="entry name" value="SMC_prok"/>
</dbReference>
<dbReference type="NCBIfam" id="TIGR02168">
    <property type="entry name" value="SMC_prok_B"/>
    <property type="match status" value="1"/>
</dbReference>
<keyword evidence="11" id="KW-1185">Reference proteome</keyword>
<comment type="subcellular location">
    <subcellularLocation>
        <location evidence="1 7">Cytoplasm</location>
    </subcellularLocation>
</comment>
<feature type="compositionally biased region" description="Basic and acidic residues" evidence="8">
    <location>
        <begin position="1194"/>
        <end position="1211"/>
    </location>
</feature>
<dbReference type="CDD" id="cd03278">
    <property type="entry name" value="ABC_SMC_barmotin"/>
    <property type="match status" value="1"/>
</dbReference>
<dbReference type="RefSeq" id="WP_180891728.1">
    <property type="nucleotide sequence ID" value="NZ_JACCKD010000002.1"/>
</dbReference>
<proteinExistence type="inferred from homology"/>
<dbReference type="SMART" id="SM00968">
    <property type="entry name" value="SMC_hinge"/>
    <property type="match status" value="1"/>
</dbReference>
<evidence type="ECO:0000256" key="6">
    <source>
        <dbReference type="ARBA" id="ARBA00023125"/>
    </source>
</evidence>
<feature type="region of interest" description="Disordered" evidence="8">
    <location>
        <begin position="763"/>
        <end position="787"/>
    </location>
</feature>
<comment type="function">
    <text evidence="7">Required for chromosome condensation and partitioning.</text>
</comment>
<feature type="coiled-coil region" evidence="7">
    <location>
        <begin position="799"/>
        <end position="910"/>
    </location>
</feature>
<evidence type="ECO:0000259" key="9">
    <source>
        <dbReference type="SMART" id="SM00968"/>
    </source>
</evidence>
<keyword evidence="5 7" id="KW-0175">Coiled coil</keyword>
<feature type="region of interest" description="Disordered" evidence="8">
    <location>
        <begin position="1188"/>
        <end position="1220"/>
    </location>
</feature>
<evidence type="ECO:0000313" key="10">
    <source>
        <dbReference type="EMBL" id="MBA0124840.1"/>
    </source>
</evidence>
<evidence type="ECO:0000256" key="2">
    <source>
        <dbReference type="ARBA" id="ARBA00022490"/>
    </source>
</evidence>
<dbReference type="GO" id="GO:0007062">
    <property type="term" value="P:sister chromatid cohesion"/>
    <property type="evidence" value="ECO:0007669"/>
    <property type="project" value="InterPro"/>
</dbReference>
<feature type="domain" description="SMC hinge" evidence="9">
    <location>
        <begin position="512"/>
        <end position="625"/>
    </location>
</feature>
<reference evidence="10 11" key="1">
    <citation type="submission" date="2020-07" db="EMBL/GenBank/DDBJ databases">
        <title>Genome of Haloechinothrix sp.</title>
        <authorList>
            <person name="Tang S.-K."/>
            <person name="Yang L."/>
            <person name="Zhu W.-Y."/>
        </authorList>
    </citation>
    <scope>NUCLEOTIDE SEQUENCE [LARGE SCALE GENOMIC DNA]</scope>
    <source>
        <strain evidence="10 11">YIM 98757</strain>
    </source>
</reference>
<keyword evidence="3 7" id="KW-0547">Nucleotide-binding</keyword>
<evidence type="ECO:0000256" key="5">
    <source>
        <dbReference type="ARBA" id="ARBA00023054"/>
    </source>
</evidence>
<dbReference type="GO" id="GO:0006260">
    <property type="term" value="P:DNA replication"/>
    <property type="evidence" value="ECO:0007669"/>
    <property type="project" value="UniProtKB-UniRule"/>
</dbReference>
<dbReference type="GO" id="GO:0030261">
    <property type="term" value="P:chromosome condensation"/>
    <property type="evidence" value="ECO:0007669"/>
    <property type="project" value="InterPro"/>
</dbReference>
<dbReference type="InterPro" id="IPR027417">
    <property type="entry name" value="P-loop_NTPase"/>
</dbReference>
<comment type="similarity">
    <text evidence="7">Belongs to the SMC family.</text>
</comment>
<dbReference type="PANTHER" id="PTHR43977">
    <property type="entry name" value="STRUCTURAL MAINTENANCE OF CHROMOSOMES PROTEIN 3"/>
    <property type="match status" value="1"/>
</dbReference>
<protein>
    <recommendedName>
        <fullName evidence="7">Chromosome partition protein Smc</fullName>
    </recommendedName>
</protein>
<dbReference type="Proteomes" id="UP000582974">
    <property type="component" value="Unassembled WGS sequence"/>
</dbReference>
<dbReference type="HAMAP" id="MF_01894">
    <property type="entry name" value="Smc_prok"/>
    <property type="match status" value="1"/>
</dbReference>
<comment type="domain">
    <text evidence="7">Contains large globular domains required for ATP hydrolysis at each terminus and a third globular domain forming a flexible hinge near the middle of the molecule. These domains are separated by coiled-coil structures.</text>
</comment>
<evidence type="ECO:0000256" key="7">
    <source>
        <dbReference type="HAMAP-Rule" id="MF_01894"/>
    </source>
</evidence>
<dbReference type="PIRSF" id="PIRSF005719">
    <property type="entry name" value="SMC"/>
    <property type="match status" value="1"/>
</dbReference>
<dbReference type="Pfam" id="PF06470">
    <property type="entry name" value="SMC_hinge"/>
    <property type="match status" value="1"/>
</dbReference>
<evidence type="ECO:0000256" key="8">
    <source>
        <dbReference type="SAM" id="MobiDB-lite"/>
    </source>
</evidence>
<dbReference type="InterPro" id="IPR036277">
    <property type="entry name" value="SMC_hinge_sf"/>
</dbReference>
<dbReference type="InterPro" id="IPR024704">
    <property type="entry name" value="SMC"/>
</dbReference>
<dbReference type="GO" id="GO:0005694">
    <property type="term" value="C:chromosome"/>
    <property type="evidence" value="ECO:0007669"/>
    <property type="project" value="InterPro"/>
</dbReference>
<gene>
    <name evidence="7 10" type="primary">smc</name>
    <name evidence="10" type="ORF">H0B56_04725</name>
</gene>
<keyword evidence="6 7" id="KW-0238">DNA-binding</keyword>
<dbReference type="EMBL" id="JACCKD010000002">
    <property type="protein sequence ID" value="MBA0124840.1"/>
    <property type="molecule type" value="Genomic_DNA"/>
</dbReference>
<dbReference type="AlphaFoldDB" id="A0A838A559"/>
<dbReference type="GO" id="GO:0016887">
    <property type="term" value="F:ATP hydrolysis activity"/>
    <property type="evidence" value="ECO:0007669"/>
    <property type="project" value="InterPro"/>
</dbReference>
<comment type="caution">
    <text evidence="10">The sequence shown here is derived from an EMBL/GenBank/DDBJ whole genome shotgun (WGS) entry which is preliminary data.</text>
</comment>
<organism evidence="10 11">
    <name type="scientific">Haloechinothrix aidingensis</name>
    <dbReference type="NCBI Taxonomy" id="2752311"/>
    <lineage>
        <taxon>Bacteria</taxon>
        <taxon>Bacillati</taxon>
        <taxon>Actinomycetota</taxon>
        <taxon>Actinomycetes</taxon>
        <taxon>Pseudonocardiales</taxon>
        <taxon>Pseudonocardiaceae</taxon>
        <taxon>Haloechinothrix</taxon>
    </lineage>
</organism>
<feature type="region of interest" description="Disordered" evidence="8">
    <location>
        <begin position="942"/>
        <end position="985"/>
    </location>
</feature>
<sequence>MHLKSLTMKGFKSFASATTLRFEPGITCVVGPNGSGKSNVLDALRWVMGTQGAKDLRGGKMEDVIFAGTSGRSPLGRAEVSLTIDNSDGALPIEYTEVSITRRMFRDGASEYEINGSTCRLMDVQELLSDSGIGREMHVIVGQGQLSEVLHAKPEDRRAFIEEAAGVLKHRKRKEKALRKLNGMQANLDRLNDLTSELRRQLKPLGKQAELARKAQTVQSELRDARLRLYADDLVTQRTTLAKEEADEQAARARRNEVEQALESATAEQTELEESLAADAPKLAAAQDTWYKLSALAERLRGTVRLAVERQRHLSADVHEHTGERDPEDMLAEAAEVAEQEAELTEAMEQARQTLNDTIAKREEVERVVQAAEERHMAAVRAIADRREGAAKLRGEVDALRSKDTATEEEIERLTSGIDEAARRAEQAAEELEQARSEGGISDEGDADLDSRYEQAVQARDAATARVEELVEAERSAERDIASEKARLDALSMGRERKDGSAVLLEAGEDVGGLLGVVAELLDVAQGYEVAVAAALGPASEAVAMRGTSEAVVALDHLKTQQAGRVGMLLGGGPGAEAATWPALPDGAVWARDVVTPPETLRGAVERALDRVAIVEDLPAAEGLVRAYPEVRGVTLDGDVLGSHWASGGSVGGESAIEVQAAVDDAQERLRAAEQRLSETQATLEGARAEQRAREEDLVSAKEALSESKVRKARTTERIERLEQAARSAEADVERLRKQRADVYQSREDALTKLAELEERLAAVSDEPADEEPDTSERDAAAASLSEMRQAEVDARLALRTAEERVQGISGKAESLRQAAEAERQARERAEKARIARKRAADIAAVVVEGGESALERIEVSLQRATAERDAAQQARQHREDALAQVRTRVRELNGELEKLTDAVHRDELARAEQRTRLEQLEGKLAEEYGIGPDDLVAEYGPDQPVPPSAEEMAEYSAAKERGEDVSEPQPIPYHRPTQERRAKRAEKDLASLGKVNPLALEEYAALEERYKFLSTQLEDLKDTRKDLLSVISEVDEKILELFNTAYADVAREFEAVFSALFPGGEGRLVLTDPDDPLTTGVDVEARPPGKKVKRLSLLSGGEKSLVAVAMLIAIFRARPSPFYVLDEVEAALDETNMRRLLNLLEQLKESSQLIVITHQKPTMEIADALYGVSMAGDGITQVISQRLRSGEPGVERDVQPDAQPEGRPDVQPDVQPDTA</sequence>
<name>A0A838A559_9PSEU</name>
<comment type="subunit">
    <text evidence="7">Homodimer.</text>
</comment>